<keyword evidence="1" id="KW-0812">Transmembrane</keyword>
<reference evidence="2 3" key="1">
    <citation type="journal article" date="2015" name="Int. Biodeterior. Biodegradation">
        <title>Physiological and genetic screening methods for the isolation of methyl tert-butyl ether-degrading bacteria for bioremediation purposes.</title>
        <authorList>
            <person name="Guisado I.M."/>
            <person name="Purswani J."/>
            <person name="Gonzalez Lopez J."/>
            <person name="Pozo C."/>
        </authorList>
    </citation>
    <scope>NUCLEOTIDE SEQUENCE [LARGE SCALE GENOMIC DNA]</scope>
    <source>
        <strain evidence="2 3">SH7</strain>
    </source>
</reference>
<comment type="caution">
    <text evidence="2">The sequence shown here is derived from an EMBL/GenBank/DDBJ whole genome shotgun (WGS) entry which is preliminary data.</text>
</comment>
<dbReference type="Pfam" id="PF24686">
    <property type="entry name" value="FLQE3_permease"/>
    <property type="match status" value="1"/>
</dbReference>
<feature type="transmembrane region" description="Helical" evidence="1">
    <location>
        <begin position="49"/>
        <end position="68"/>
    </location>
</feature>
<keyword evidence="1" id="KW-1133">Transmembrane helix</keyword>
<accession>A0A0W1B2N9</accession>
<feature type="transmembrane region" description="Helical" evidence="1">
    <location>
        <begin position="119"/>
        <end position="141"/>
    </location>
</feature>
<proteinExistence type="predicted"/>
<evidence type="ECO:0000256" key="1">
    <source>
        <dbReference type="SAM" id="Phobius"/>
    </source>
</evidence>
<dbReference type="AlphaFoldDB" id="A0A0W1B2N9"/>
<keyword evidence="3" id="KW-1185">Reference proteome</keyword>
<evidence type="ECO:0000313" key="3">
    <source>
        <dbReference type="Proteomes" id="UP000054709"/>
    </source>
</evidence>
<sequence length="237" mass="26644">MRFRTAFAFDIRFQWRHGFYWIYIIICAFYLVLLHLIPDHYRDQTMLLLTFSDPSALGLILAGGIVLLERDQGIHDPLFVTPFRVREYLLSKASSLSVLSLLAAWVIHVVASGIPQSPIGFSAGIILTSSFMTVLSIGVVARCQTINGFILLSQVFALPFILPLLGYFKVWNSKVFLLLPTEGTLRLLTSGTLSMSLGNFMYSIMILLFWNVVIFAWAKMSFEQHVMKRIGKGGGGK</sequence>
<dbReference type="Proteomes" id="UP000054709">
    <property type="component" value="Unassembled WGS sequence"/>
</dbReference>
<protein>
    <submittedName>
        <fullName evidence="2">ABC transporter permease</fullName>
    </submittedName>
</protein>
<feature type="transmembrane region" description="Helical" evidence="1">
    <location>
        <begin position="148"/>
        <end position="168"/>
    </location>
</feature>
<dbReference type="InterPro" id="IPR056926">
    <property type="entry name" value="FLQE3_permease"/>
</dbReference>
<feature type="transmembrane region" description="Helical" evidence="1">
    <location>
        <begin position="200"/>
        <end position="218"/>
    </location>
</feature>
<dbReference type="OrthoDB" id="8480522at2"/>
<feature type="transmembrane region" description="Helical" evidence="1">
    <location>
        <begin position="20"/>
        <end position="37"/>
    </location>
</feature>
<evidence type="ECO:0000313" key="2">
    <source>
        <dbReference type="EMBL" id="KTD87760.1"/>
    </source>
</evidence>
<dbReference type="RefSeq" id="WP_060622415.1">
    <property type="nucleotide sequence ID" value="NZ_LCZJ02000017.1"/>
</dbReference>
<gene>
    <name evidence="2" type="ORF">UQ64_08340</name>
</gene>
<feature type="transmembrane region" description="Helical" evidence="1">
    <location>
        <begin position="89"/>
        <end position="107"/>
    </location>
</feature>
<dbReference type="EMBL" id="LCZJ02000017">
    <property type="protein sequence ID" value="KTD87760.1"/>
    <property type="molecule type" value="Genomic_DNA"/>
</dbReference>
<name>A0A0W1B2N9_9BACL</name>
<organism evidence="2 3">
    <name type="scientific">Paenibacillus etheri</name>
    <dbReference type="NCBI Taxonomy" id="1306852"/>
    <lineage>
        <taxon>Bacteria</taxon>
        <taxon>Bacillati</taxon>
        <taxon>Bacillota</taxon>
        <taxon>Bacilli</taxon>
        <taxon>Bacillales</taxon>
        <taxon>Paenibacillaceae</taxon>
        <taxon>Paenibacillus</taxon>
    </lineage>
</organism>
<keyword evidence="1" id="KW-0472">Membrane</keyword>